<dbReference type="EMBL" id="OW152825">
    <property type="protein sequence ID" value="CAH2041689.1"/>
    <property type="molecule type" value="Genomic_DNA"/>
</dbReference>
<evidence type="ECO:0000313" key="3">
    <source>
        <dbReference type="Proteomes" id="UP000837857"/>
    </source>
</evidence>
<evidence type="ECO:0000256" key="1">
    <source>
        <dbReference type="SAM" id="Phobius"/>
    </source>
</evidence>
<feature type="non-terminal residue" evidence="2">
    <location>
        <position position="1"/>
    </location>
</feature>
<organism evidence="2 3">
    <name type="scientific">Iphiclides podalirius</name>
    <name type="common">scarce swallowtail</name>
    <dbReference type="NCBI Taxonomy" id="110791"/>
    <lineage>
        <taxon>Eukaryota</taxon>
        <taxon>Metazoa</taxon>
        <taxon>Ecdysozoa</taxon>
        <taxon>Arthropoda</taxon>
        <taxon>Hexapoda</taxon>
        <taxon>Insecta</taxon>
        <taxon>Pterygota</taxon>
        <taxon>Neoptera</taxon>
        <taxon>Endopterygota</taxon>
        <taxon>Lepidoptera</taxon>
        <taxon>Glossata</taxon>
        <taxon>Ditrysia</taxon>
        <taxon>Papilionoidea</taxon>
        <taxon>Papilionidae</taxon>
        <taxon>Papilioninae</taxon>
        <taxon>Iphiclides</taxon>
    </lineage>
</organism>
<name>A0ABN8HYM3_9NEOP</name>
<dbReference type="Proteomes" id="UP000837857">
    <property type="component" value="Chromosome 13"/>
</dbReference>
<protein>
    <submittedName>
        <fullName evidence="2">Uncharacterized protein</fullName>
    </submittedName>
</protein>
<feature type="transmembrane region" description="Helical" evidence="1">
    <location>
        <begin position="109"/>
        <end position="127"/>
    </location>
</feature>
<reference evidence="2" key="1">
    <citation type="submission" date="2022-03" db="EMBL/GenBank/DDBJ databases">
        <authorList>
            <person name="Martin H S."/>
        </authorList>
    </citation>
    <scope>NUCLEOTIDE SEQUENCE</scope>
</reference>
<keyword evidence="1" id="KW-1133">Transmembrane helix</keyword>
<proteinExistence type="predicted"/>
<evidence type="ECO:0000313" key="2">
    <source>
        <dbReference type="EMBL" id="CAH2041689.1"/>
    </source>
</evidence>
<keyword evidence="1" id="KW-0812">Transmembrane</keyword>
<sequence length="211" mass="24469">MLITDLVDKFCRTVMLTHHDSYFLKLDELKVASLFTAYFVLFKHLFDMAMGIYVHTRTDDIVKVVEKEGIWVSEIIHVMFVAFLTTTTLIAAVVLIVGLHKNNRDIIRIYLWWATFSLLLHISFIIFHTFLYAWDLDATCRGVMIIALNYFYRFVIKSYWIRFEPGVETQTNSALPGETNKKKSDLWHLPLRGTHSITIVVSGTTKIKGSE</sequence>
<keyword evidence="3" id="KW-1185">Reference proteome</keyword>
<accession>A0ABN8HYM3</accession>
<feature type="transmembrane region" description="Helical" evidence="1">
    <location>
        <begin position="31"/>
        <end position="55"/>
    </location>
</feature>
<keyword evidence="1" id="KW-0472">Membrane</keyword>
<feature type="transmembrane region" description="Helical" evidence="1">
    <location>
        <begin position="75"/>
        <end position="97"/>
    </location>
</feature>
<gene>
    <name evidence="2" type="ORF">IPOD504_LOCUS3344</name>
</gene>